<dbReference type="EMBL" id="JABBXH010000003">
    <property type="protein sequence ID" value="NMP32124.1"/>
    <property type="molecule type" value="Genomic_DNA"/>
</dbReference>
<sequence length="147" mass="16995">MKSLIYLSQPNQEFSRSALTKLATEAAENNKAIGVTGFLRFQHNMFLQYLEGKSADVGNLLAVISRDKRHTIVNCLYNDVEHARRFSNWNMKFVDEGYLQQHSVESFLSNQLQLMKEQTLCDNQWQQLIWQGVDILSECAVNNHKIT</sequence>
<dbReference type="GO" id="GO:0071949">
    <property type="term" value="F:FAD binding"/>
    <property type="evidence" value="ECO:0007669"/>
    <property type="project" value="InterPro"/>
</dbReference>
<dbReference type="SMART" id="SM01034">
    <property type="entry name" value="BLUF"/>
    <property type="match status" value="1"/>
</dbReference>
<accession>A0A7Y0LCN0</accession>
<comment type="caution">
    <text evidence="2">The sequence shown here is derived from an EMBL/GenBank/DDBJ whole genome shotgun (WGS) entry which is preliminary data.</text>
</comment>
<evidence type="ECO:0000313" key="3">
    <source>
        <dbReference type="Proteomes" id="UP000568664"/>
    </source>
</evidence>
<gene>
    <name evidence="2" type="ORF">HII17_11140</name>
</gene>
<dbReference type="Pfam" id="PF04940">
    <property type="entry name" value="BLUF"/>
    <property type="match status" value="1"/>
</dbReference>
<dbReference type="InterPro" id="IPR007024">
    <property type="entry name" value="BLUF_domain"/>
</dbReference>
<dbReference type="Proteomes" id="UP000568664">
    <property type="component" value="Unassembled WGS sequence"/>
</dbReference>
<dbReference type="AlphaFoldDB" id="A0A7Y0LCN0"/>
<organism evidence="2 3">
    <name type="scientific">Thalassotalea algicola</name>
    <dbReference type="NCBI Taxonomy" id="2716224"/>
    <lineage>
        <taxon>Bacteria</taxon>
        <taxon>Pseudomonadati</taxon>
        <taxon>Pseudomonadota</taxon>
        <taxon>Gammaproteobacteria</taxon>
        <taxon>Alteromonadales</taxon>
        <taxon>Colwelliaceae</taxon>
        <taxon>Thalassotalea</taxon>
    </lineage>
</organism>
<feature type="domain" description="BLUF" evidence="1">
    <location>
        <begin position="1"/>
        <end position="92"/>
    </location>
</feature>
<evidence type="ECO:0000259" key="1">
    <source>
        <dbReference type="PROSITE" id="PS50925"/>
    </source>
</evidence>
<dbReference type="GO" id="GO:0009882">
    <property type="term" value="F:blue light photoreceptor activity"/>
    <property type="evidence" value="ECO:0007669"/>
    <property type="project" value="InterPro"/>
</dbReference>
<protein>
    <submittedName>
        <fullName evidence="2">BLUF domain-containing protein</fullName>
    </submittedName>
</protein>
<dbReference type="InterPro" id="IPR036046">
    <property type="entry name" value="Acylphosphatase-like_dom_sf"/>
</dbReference>
<dbReference type="RefSeq" id="WP_169075441.1">
    <property type="nucleotide sequence ID" value="NZ_JABBXH010000003.1"/>
</dbReference>
<keyword evidence="3" id="KW-1185">Reference proteome</keyword>
<proteinExistence type="predicted"/>
<dbReference type="Gene3D" id="3.30.70.100">
    <property type="match status" value="1"/>
</dbReference>
<name>A0A7Y0LCN0_9GAMM</name>
<reference evidence="2 3" key="1">
    <citation type="submission" date="2020-04" db="EMBL/GenBank/DDBJ databases">
        <title>Thalassotalea sp. M1531, isolated from the surface of marine red alga.</title>
        <authorList>
            <person name="Pang L."/>
            <person name="Lu D.-C."/>
        </authorList>
    </citation>
    <scope>NUCLEOTIDE SEQUENCE [LARGE SCALE GENOMIC DNA]</scope>
    <source>
        <strain evidence="2 3">M1531</strain>
    </source>
</reference>
<evidence type="ECO:0000313" key="2">
    <source>
        <dbReference type="EMBL" id="NMP32124.1"/>
    </source>
</evidence>
<dbReference type="SUPFAM" id="SSF54975">
    <property type="entry name" value="Acylphosphatase/BLUF domain-like"/>
    <property type="match status" value="1"/>
</dbReference>
<dbReference type="PROSITE" id="PS50925">
    <property type="entry name" value="BLUF"/>
    <property type="match status" value="1"/>
</dbReference>